<reference evidence="3" key="2">
    <citation type="submission" date="2020-12" db="EMBL/GenBank/DDBJ databases">
        <title>New Spironucleus salmonicida genome in near-complete chromosomes.</title>
        <authorList>
            <person name="Xu F."/>
            <person name="Kurt Z."/>
            <person name="Jimenez-Gonzalez A."/>
            <person name="Astvaldsson A."/>
            <person name="Andersson J.O."/>
            <person name="Svard S.G."/>
        </authorList>
    </citation>
    <scope>NUCLEOTIDE SEQUENCE</scope>
    <source>
        <strain evidence="3">ATCC 50377</strain>
    </source>
</reference>
<evidence type="ECO:0000256" key="1">
    <source>
        <dbReference type="SAM" id="Coils"/>
    </source>
</evidence>
<organism evidence="2">
    <name type="scientific">Spironucleus salmonicida</name>
    <dbReference type="NCBI Taxonomy" id="348837"/>
    <lineage>
        <taxon>Eukaryota</taxon>
        <taxon>Metamonada</taxon>
        <taxon>Diplomonadida</taxon>
        <taxon>Hexamitidae</taxon>
        <taxon>Hexamitinae</taxon>
        <taxon>Spironucleus</taxon>
    </lineage>
</organism>
<protein>
    <submittedName>
        <fullName evidence="2">Uncharacterized protein</fullName>
    </submittedName>
</protein>
<feature type="coiled-coil region" evidence="1">
    <location>
        <begin position="238"/>
        <end position="272"/>
    </location>
</feature>
<proteinExistence type="predicted"/>
<dbReference type="EMBL" id="KI546167">
    <property type="protein sequence ID" value="EST41831.1"/>
    <property type="molecule type" value="Genomic_DNA"/>
</dbReference>
<sequence length="273" mass="31783">MMKTNNHQSDYLAILAVAYIKALIQKKLNNIQYLEQDINSFFSQIFPNQTTFESAKKDVAPKIAYISQNDQIFAAIVVLLQKLQISTVQFPPQFDSLFQCSQNIDESMLQGGIGLISMELQQIRQEILKVKQFKPLELTQLEIIFHTQLAQIEKARTFARKAKEKIFQQKQEIDNFSRQFSEASDMSTLDGLKFDKQEVKQQYNSQSVNQNFNENSLHERVNTLEQQHISDQQLIQRLSSHQNMLGELNNEIVRLRQENKLLTLENSIKEQNK</sequence>
<dbReference type="VEuPathDB" id="GiardiaDB:SS50377_25288"/>
<keyword evidence="1" id="KW-0175">Coiled coil</keyword>
<reference evidence="2 3" key="1">
    <citation type="journal article" date="2014" name="PLoS Genet.">
        <title>The Genome of Spironucleus salmonicida Highlights a Fish Pathogen Adapted to Fluctuating Environments.</title>
        <authorList>
            <person name="Xu F."/>
            <person name="Jerlstrom-Hultqvist J."/>
            <person name="Einarsson E."/>
            <person name="Astvaldsson A."/>
            <person name="Svard S.G."/>
            <person name="Andersson J.O."/>
        </authorList>
    </citation>
    <scope>NUCLEOTIDE SEQUENCE</scope>
    <source>
        <strain evidence="3">ATCC 50377</strain>
    </source>
</reference>
<dbReference type="EMBL" id="AUWU02000005">
    <property type="protein sequence ID" value="KAH0573169.1"/>
    <property type="molecule type" value="Genomic_DNA"/>
</dbReference>
<dbReference type="AlphaFoldDB" id="V6LDR9"/>
<dbReference type="Proteomes" id="UP000018208">
    <property type="component" value="Unassembled WGS sequence"/>
</dbReference>
<evidence type="ECO:0000313" key="2">
    <source>
        <dbReference type="EMBL" id="EST41831.1"/>
    </source>
</evidence>
<evidence type="ECO:0000313" key="4">
    <source>
        <dbReference type="Proteomes" id="UP000018208"/>
    </source>
</evidence>
<gene>
    <name evidence="2" type="ORF">SS50377_18665</name>
    <name evidence="3" type="ORF">SS50377_25288</name>
</gene>
<name>V6LDR9_9EUKA</name>
<keyword evidence="4" id="KW-1185">Reference proteome</keyword>
<evidence type="ECO:0000313" key="3">
    <source>
        <dbReference type="EMBL" id="KAH0573169.1"/>
    </source>
</evidence>
<accession>V6LDR9</accession>